<dbReference type="GO" id="GO:0016787">
    <property type="term" value="F:hydrolase activity"/>
    <property type="evidence" value="ECO:0007669"/>
    <property type="project" value="UniProtKB-KW"/>
</dbReference>
<gene>
    <name evidence="7" type="ORF">UCRPA7_4365</name>
</gene>
<evidence type="ECO:0000256" key="2">
    <source>
        <dbReference type="ARBA" id="ARBA00022801"/>
    </source>
</evidence>
<reference evidence="8" key="1">
    <citation type="journal article" date="2013" name="Genome Announc.">
        <title>Draft genome sequence of the ascomycete Phaeoacremonium aleophilum strain UCR-PA7, a causal agent of the esca disease complex in grapevines.</title>
        <authorList>
            <person name="Blanco-Ulate B."/>
            <person name="Rolshausen P."/>
            <person name="Cantu D."/>
        </authorList>
    </citation>
    <scope>NUCLEOTIDE SEQUENCE [LARGE SCALE GENOMIC DNA]</scope>
    <source>
        <strain evidence="8">UCR-PA7</strain>
    </source>
</reference>
<feature type="region of interest" description="Disordered" evidence="5">
    <location>
        <begin position="197"/>
        <end position="248"/>
    </location>
</feature>
<evidence type="ECO:0000313" key="7">
    <source>
        <dbReference type="EMBL" id="EOO00149.1"/>
    </source>
</evidence>
<accession>R8BLB7</accession>
<evidence type="ECO:0000256" key="1">
    <source>
        <dbReference type="ARBA" id="ARBA00022741"/>
    </source>
</evidence>
<keyword evidence="3" id="KW-0347">Helicase</keyword>
<dbReference type="InterPro" id="IPR050628">
    <property type="entry name" value="SNF2_RAD54_helicase_TF"/>
</dbReference>
<name>R8BLB7_PHAM7</name>
<organism evidence="7 8">
    <name type="scientific">Phaeoacremonium minimum (strain UCR-PA7)</name>
    <name type="common">Esca disease fungus</name>
    <name type="synonym">Togninia minima</name>
    <dbReference type="NCBI Taxonomy" id="1286976"/>
    <lineage>
        <taxon>Eukaryota</taxon>
        <taxon>Fungi</taxon>
        <taxon>Dikarya</taxon>
        <taxon>Ascomycota</taxon>
        <taxon>Pezizomycotina</taxon>
        <taxon>Sordariomycetes</taxon>
        <taxon>Sordariomycetidae</taxon>
        <taxon>Togniniales</taxon>
        <taxon>Togniniaceae</taxon>
        <taxon>Phaeoacremonium</taxon>
    </lineage>
</organism>
<dbReference type="CDD" id="cd18793">
    <property type="entry name" value="SF2_C_SNF"/>
    <property type="match status" value="1"/>
</dbReference>
<dbReference type="PANTHER" id="PTHR45626:SF17">
    <property type="entry name" value="HELICASE-LIKE TRANSCRIPTION FACTOR"/>
    <property type="match status" value="1"/>
</dbReference>
<dbReference type="GO" id="GO:0008094">
    <property type="term" value="F:ATP-dependent activity, acting on DNA"/>
    <property type="evidence" value="ECO:0007669"/>
    <property type="project" value="TreeGrafter"/>
</dbReference>
<dbReference type="PANTHER" id="PTHR45626">
    <property type="entry name" value="TRANSCRIPTION TERMINATION FACTOR 2-RELATED"/>
    <property type="match status" value="1"/>
</dbReference>
<dbReference type="EMBL" id="KB933104">
    <property type="protein sequence ID" value="EOO00149.1"/>
    <property type="molecule type" value="Genomic_DNA"/>
</dbReference>
<dbReference type="OrthoDB" id="448448at2759"/>
<evidence type="ECO:0000256" key="3">
    <source>
        <dbReference type="ARBA" id="ARBA00022806"/>
    </source>
</evidence>
<sequence length="248" mass="28420">MCDENPALALERSAKTTVVRDIIIETLREHPNDKLIVFTQWTTIGRILGRILDAENIGYYYLFGCLNPNDKKRNIKCFHDNPDASVLDQIAGLKCGGQGLNLTGANRVINIDLWWNYAVEQQAFGRVFRIGQIKETYLYRIMVKNSIDGRLLKLQNDKLKQINAALKDYDPVKQRLSASDVAGLFGRIRREPNSQLVVERDYEDDVDEGHEDDEDDRDEDDEDDGDEDDNWGERSNEDPVDDISQPDD</sequence>
<dbReference type="GO" id="GO:0005524">
    <property type="term" value="F:ATP binding"/>
    <property type="evidence" value="ECO:0007669"/>
    <property type="project" value="UniProtKB-KW"/>
</dbReference>
<dbReference type="KEGG" id="tmn:UCRPA7_4365"/>
<dbReference type="SUPFAM" id="SSF52540">
    <property type="entry name" value="P-loop containing nucleoside triphosphate hydrolases"/>
    <property type="match status" value="1"/>
</dbReference>
<dbReference type="eggNOG" id="KOG1001">
    <property type="taxonomic scope" value="Eukaryota"/>
</dbReference>
<keyword evidence="1" id="KW-0547">Nucleotide-binding</keyword>
<dbReference type="InterPro" id="IPR027417">
    <property type="entry name" value="P-loop_NTPase"/>
</dbReference>
<dbReference type="InterPro" id="IPR001650">
    <property type="entry name" value="Helicase_C-like"/>
</dbReference>
<dbReference type="RefSeq" id="XP_007915104.1">
    <property type="nucleotide sequence ID" value="XM_007916913.1"/>
</dbReference>
<dbReference type="PROSITE" id="PS51194">
    <property type="entry name" value="HELICASE_CTER"/>
    <property type="match status" value="1"/>
</dbReference>
<feature type="domain" description="Helicase C-terminal" evidence="6">
    <location>
        <begin position="18"/>
        <end position="170"/>
    </location>
</feature>
<dbReference type="GO" id="GO:0005634">
    <property type="term" value="C:nucleus"/>
    <property type="evidence" value="ECO:0007669"/>
    <property type="project" value="TreeGrafter"/>
</dbReference>
<dbReference type="GeneID" id="19324809"/>
<evidence type="ECO:0000256" key="4">
    <source>
        <dbReference type="ARBA" id="ARBA00022840"/>
    </source>
</evidence>
<dbReference type="GO" id="GO:0006281">
    <property type="term" value="P:DNA repair"/>
    <property type="evidence" value="ECO:0007669"/>
    <property type="project" value="TreeGrafter"/>
</dbReference>
<dbReference type="Pfam" id="PF00271">
    <property type="entry name" value="Helicase_C"/>
    <property type="match status" value="1"/>
</dbReference>
<evidence type="ECO:0000256" key="5">
    <source>
        <dbReference type="SAM" id="MobiDB-lite"/>
    </source>
</evidence>
<dbReference type="Gene3D" id="3.40.50.300">
    <property type="entry name" value="P-loop containing nucleotide triphosphate hydrolases"/>
    <property type="match status" value="1"/>
</dbReference>
<feature type="compositionally biased region" description="Acidic residues" evidence="5">
    <location>
        <begin position="201"/>
        <end position="230"/>
    </location>
</feature>
<dbReference type="Proteomes" id="UP000014074">
    <property type="component" value="Unassembled WGS sequence"/>
</dbReference>
<evidence type="ECO:0000313" key="8">
    <source>
        <dbReference type="Proteomes" id="UP000014074"/>
    </source>
</evidence>
<keyword evidence="4" id="KW-0067">ATP-binding</keyword>
<dbReference type="InterPro" id="IPR049730">
    <property type="entry name" value="SNF2/RAD54-like_C"/>
</dbReference>
<dbReference type="HOGENOM" id="CLU_1120779_0_0_1"/>
<feature type="compositionally biased region" description="Acidic residues" evidence="5">
    <location>
        <begin position="238"/>
        <end position="248"/>
    </location>
</feature>
<dbReference type="AlphaFoldDB" id="R8BLB7"/>
<keyword evidence="2" id="KW-0378">Hydrolase</keyword>
<dbReference type="SMART" id="SM00490">
    <property type="entry name" value="HELICc"/>
    <property type="match status" value="1"/>
</dbReference>
<evidence type="ECO:0000259" key="6">
    <source>
        <dbReference type="PROSITE" id="PS51194"/>
    </source>
</evidence>
<keyword evidence="8" id="KW-1185">Reference proteome</keyword>
<dbReference type="GO" id="GO:0004386">
    <property type="term" value="F:helicase activity"/>
    <property type="evidence" value="ECO:0007669"/>
    <property type="project" value="UniProtKB-KW"/>
</dbReference>
<proteinExistence type="predicted"/>
<protein>
    <recommendedName>
        <fullName evidence="6">Helicase C-terminal domain-containing protein</fullName>
    </recommendedName>
</protein>